<dbReference type="AlphaFoldDB" id="A0A4Q7Y4J8"/>
<proteinExistence type="inferred from homology"/>
<dbReference type="InterPro" id="IPR016162">
    <property type="entry name" value="Ald_DH_N"/>
</dbReference>
<sequence>MVKKARLFYGGTWADGESTTEMRDKYSGQPVAEVHQASTAQVTEALEGVARGQERHLLTPYERYEVLYRTAGILQSRYDEFVETVILDAGFTLADARREADRAVQTLVISGEEAKRIHGEVVPWGAAPGASQDRYAFTVRRPLGVVCAITPFNSPLNTLVHKVAPALAAGNSVIVKPATYTPLSAGLLVEALLEAGLPEDLVAVVTGGGGTVGQALLESPVPAFYAFTGSTEVGEHIQRTVGLRKTQLEMGSLSSTLVCDDADIAKAARLSVYAGFRKAGQVCTSVQRLYVQTGVLPEFVQALQDVLATQTAGDPRDEKTLVGPVISEKDADRIESWITRAVDSGASVLAGGKRQQQVIEPTVLSDVTLDMDVLCKEIFGPVLSIRPFSDLDEAITEINDTPYGLSAGIFTADIGRALSATEKLRMGSVHVNETSSNRVDLMPYGGVKRSGMGIEGPKYAIEEMTEHRLITLARP</sequence>
<dbReference type="InterPro" id="IPR016161">
    <property type="entry name" value="Ald_DH/histidinol_DH"/>
</dbReference>
<organism evidence="4 5">
    <name type="scientific">Blastococcus saxobsidens</name>
    <dbReference type="NCBI Taxonomy" id="138336"/>
    <lineage>
        <taxon>Bacteria</taxon>
        <taxon>Bacillati</taxon>
        <taxon>Actinomycetota</taxon>
        <taxon>Actinomycetes</taxon>
        <taxon>Geodermatophilales</taxon>
        <taxon>Geodermatophilaceae</taxon>
        <taxon>Blastococcus</taxon>
    </lineage>
</organism>
<dbReference type="PANTHER" id="PTHR42991:SF1">
    <property type="entry name" value="ALDEHYDE DEHYDROGENASE"/>
    <property type="match status" value="1"/>
</dbReference>
<dbReference type="EMBL" id="SHKV01000001">
    <property type="protein sequence ID" value="RZU30993.1"/>
    <property type="molecule type" value="Genomic_DNA"/>
</dbReference>
<dbReference type="GO" id="GO:0008911">
    <property type="term" value="F:lactaldehyde dehydrogenase (NAD+) activity"/>
    <property type="evidence" value="ECO:0007669"/>
    <property type="project" value="TreeGrafter"/>
</dbReference>
<evidence type="ECO:0000256" key="1">
    <source>
        <dbReference type="ARBA" id="ARBA00009986"/>
    </source>
</evidence>
<evidence type="ECO:0000256" key="2">
    <source>
        <dbReference type="ARBA" id="ARBA00023002"/>
    </source>
</evidence>
<evidence type="ECO:0000313" key="5">
    <source>
        <dbReference type="Proteomes" id="UP000292507"/>
    </source>
</evidence>
<dbReference type="InterPro" id="IPR051020">
    <property type="entry name" value="ALDH-related_metabolic_enz"/>
</dbReference>
<dbReference type="RefSeq" id="WP_207225656.1">
    <property type="nucleotide sequence ID" value="NZ_POQT01000015.1"/>
</dbReference>
<dbReference type="Gene3D" id="3.40.605.10">
    <property type="entry name" value="Aldehyde Dehydrogenase, Chain A, domain 1"/>
    <property type="match status" value="1"/>
</dbReference>
<evidence type="ECO:0000313" key="4">
    <source>
        <dbReference type="EMBL" id="RZU30993.1"/>
    </source>
</evidence>
<reference evidence="4 5" key="1">
    <citation type="submission" date="2019-02" db="EMBL/GenBank/DDBJ databases">
        <title>Sequencing the genomes of 1000 actinobacteria strains.</title>
        <authorList>
            <person name="Klenk H.-P."/>
        </authorList>
    </citation>
    <scope>NUCLEOTIDE SEQUENCE [LARGE SCALE GENOMIC DNA]</scope>
    <source>
        <strain evidence="4 5">DSM 44509</strain>
    </source>
</reference>
<comment type="similarity">
    <text evidence="1">Belongs to the aldehyde dehydrogenase family.</text>
</comment>
<accession>A0A4Q7Y4J8</accession>
<dbReference type="Proteomes" id="UP000292507">
    <property type="component" value="Unassembled WGS sequence"/>
</dbReference>
<evidence type="ECO:0000259" key="3">
    <source>
        <dbReference type="Pfam" id="PF00171"/>
    </source>
</evidence>
<keyword evidence="5" id="KW-1185">Reference proteome</keyword>
<dbReference type="PANTHER" id="PTHR42991">
    <property type="entry name" value="ALDEHYDE DEHYDROGENASE"/>
    <property type="match status" value="1"/>
</dbReference>
<feature type="domain" description="Aldehyde dehydrogenase" evidence="3">
    <location>
        <begin position="13"/>
        <end position="468"/>
    </location>
</feature>
<keyword evidence="2" id="KW-0560">Oxidoreductase</keyword>
<dbReference type="InterPro" id="IPR015590">
    <property type="entry name" value="Aldehyde_DH_dom"/>
</dbReference>
<protein>
    <submittedName>
        <fullName evidence="4">Succinate-semialdehyde dehydrogenase/glutarate-semialdehyde dehydrogenase</fullName>
    </submittedName>
</protein>
<name>A0A4Q7Y4J8_9ACTN</name>
<gene>
    <name evidence="4" type="ORF">BKA19_0630</name>
</gene>
<dbReference type="InterPro" id="IPR016163">
    <property type="entry name" value="Ald_DH_C"/>
</dbReference>
<dbReference type="Pfam" id="PF00171">
    <property type="entry name" value="Aldedh"/>
    <property type="match status" value="1"/>
</dbReference>
<dbReference type="SUPFAM" id="SSF53720">
    <property type="entry name" value="ALDH-like"/>
    <property type="match status" value="1"/>
</dbReference>
<comment type="caution">
    <text evidence="4">The sequence shown here is derived from an EMBL/GenBank/DDBJ whole genome shotgun (WGS) entry which is preliminary data.</text>
</comment>
<dbReference type="Gene3D" id="3.40.309.10">
    <property type="entry name" value="Aldehyde Dehydrogenase, Chain A, domain 2"/>
    <property type="match status" value="1"/>
</dbReference>